<dbReference type="EMBL" id="JAOYFB010000040">
    <property type="protein sequence ID" value="KAK4035900.1"/>
    <property type="molecule type" value="Genomic_DNA"/>
</dbReference>
<evidence type="ECO:0000313" key="1">
    <source>
        <dbReference type="EMBL" id="KAK4035900.1"/>
    </source>
</evidence>
<protein>
    <submittedName>
        <fullName evidence="1">Uncharacterized protein</fullName>
    </submittedName>
</protein>
<keyword evidence="2" id="KW-1185">Reference proteome</keyword>
<dbReference type="Proteomes" id="UP001234178">
    <property type="component" value="Unassembled WGS sequence"/>
</dbReference>
<gene>
    <name evidence="1" type="ORF">OUZ56_027979</name>
</gene>
<evidence type="ECO:0000313" key="2">
    <source>
        <dbReference type="Proteomes" id="UP001234178"/>
    </source>
</evidence>
<sequence>MTASKLPKEKYFGLWFLDLFNVNVLFKTTLIESFDMAIAKFLTFGGNEEGIFWSPNGSENWQLVPVENSREDAKKLKLLVTKCSLPIGGDRRFQV</sequence>
<comment type="caution">
    <text evidence="1">The sequence shown here is derived from an EMBL/GenBank/DDBJ whole genome shotgun (WGS) entry which is preliminary data.</text>
</comment>
<proteinExistence type="predicted"/>
<reference evidence="1 2" key="1">
    <citation type="journal article" date="2023" name="Nucleic Acids Res.">
        <title>The hologenome of Daphnia magna reveals possible DNA methylation and microbiome-mediated evolution of the host genome.</title>
        <authorList>
            <person name="Chaturvedi A."/>
            <person name="Li X."/>
            <person name="Dhandapani V."/>
            <person name="Marshall H."/>
            <person name="Kissane S."/>
            <person name="Cuenca-Cambronero M."/>
            <person name="Asole G."/>
            <person name="Calvet F."/>
            <person name="Ruiz-Romero M."/>
            <person name="Marangio P."/>
            <person name="Guigo R."/>
            <person name="Rago D."/>
            <person name="Mirbahai L."/>
            <person name="Eastwood N."/>
            <person name="Colbourne J.K."/>
            <person name="Zhou J."/>
            <person name="Mallon E."/>
            <person name="Orsini L."/>
        </authorList>
    </citation>
    <scope>NUCLEOTIDE SEQUENCE [LARGE SCALE GENOMIC DNA]</scope>
    <source>
        <strain evidence="1">LRV0_1</strain>
    </source>
</reference>
<organism evidence="1 2">
    <name type="scientific">Daphnia magna</name>
    <dbReference type="NCBI Taxonomy" id="35525"/>
    <lineage>
        <taxon>Eukaryota</taxon>
        <taxon>Metazoa</taxon>
        <taxon>Ecdysozoa</taxon>
        <taxon>Arthropoda</taxon>
        <taxon>Crustacea</taxon>
        <taxon>Branchiopoda</taxon>
        <taxon>Diplostraca</taxon>
        <taxon>Cladocera</taxon>
        <taxon>Anomopoda</taxon>
        <taxon>Daphniidae</taxon>
        <taxon>Daphnia</taxon>
    </lineage>
</organism>
<accession>A0ABR0B2I1</accession>
<name>A0ABR0B2I1_9CRUS</name>